<reference evidence="2" key="1">
    <citation type="submission" date="2018-02" db="EMBL/GenBank/DDBJ databases">
        <title>Rhizophora mucronata_Transcriptome.</title>
        <authorList>
            <person name="Meera S.P."/>
            <person name="Sreeshan A."/>
            <person name="Augustine A."/>
        </authorList>
    </citation>
    <scope>NUCLEOTIDE SEQUENCE</scope>
    <source>
        <tissue evidence="2">Leaf</tissue>
    </source>
</reference>
<keyword evidence="1" id="KW-1133">Transmembrane helix</keyword>
<name>A0A2P2QQL3_RHIMU</name>
<keyword evidence="1" id="KW-0812">Transmembrane</keyword>
<sequence length="86" mass="9940">MIQLKILICKSSYSLILISMAFDLILYLLVSMEVGQPHSATKPTKYSFLKSCSLWFYMDLHFAGMLHTQKVTNIIGLPKKHQFHHI</sequence>
<dbReference type="EMBL" id="GGEC01088828">
    <property type="protein sequence ID" value="MBX69312.1"/>
    <property type="molecule type" value="Transcribed_RNA"/>
</dbReference>
<dbReference type="AlphaFoldDB" id="A0A2P2QQL3"/>
<feature type="transmembrane region" description="Helical" evidence="1">
    <location>
        <begin position="12"/>
        <end position="30"/>
    </location>
</feature>
<evidence type="ECO:0000313" key="2">
    <source>
        <dbReference type="EMBL" id="MBX69312.1"/>
    </source>
</evidence>
<proteinExistence type="predicted"/>
<organism evidence="2">
    <name type="scientific">Rhizophora mucronata</name>
    <name type="common">Asiatic mangrove</name>
    <dbReference type="NCBI Taxonomy" id="61149"/>
    <lineage>
        <taxon>Eukaryota</taxon>
        <taxon>Viridiplantae</taxon>
        <taxon>Streptophyta</taxon>
        <taxon>Embryophyta</taxon>
        <taxon>Tracheophyta</taxon>
        <taxon>Spermatophyta</taxon>
        <taxon>Magnoliopsida</taxon>
        <taxon>eudicotyledons</taxon>
        <taxon>Gunneridae</taxon>
        <taxon>Pentapetalae</taxon>
        <taxon>rosids</taxon>
        <taxon>fabids</taxon>
        <taxon>Malpighiales</taxon>
        <taxon>Rhizophoraceae</taxon>
        <taxon>Rhizophora</taxon>
    </lineage>
</organism>
<evidence type="ECO:0000256" key="1">
    <source>
        <dbReference type="SAM" id="Phobius"/>
    </source>
</evidence>
<keyword evidence="1" id="KW-0472">Membrane</keyword>
<protein>
    <submittedName>
        <fullName evidence="2">Uncharacterized protein</fullName>
    </submittedName>
</protein>
<accession>A0A2P2QQL3</accession>